<proteinExistence type="predicted"/>
<gene>
    <name evidence="1" type="ORF">S03H2_71204</name>
</gene>
<sequence>QADELDGVMMNLKFYNKANTWTESFQIYFVCTDTWTGL</sequence>
<evidence type="ECO:0000313" key="1">
    <source>
        <dbReference type="EMBL" id="GAI00274.1"/>
    </source>
</evidence>
<organism evidence="1">
    <name type="scientific">marine sediment metagenome</name>
    <dbReference type="NCBI Taxonomy" id="412755"/>
    <lineage>
        <taxon>unclassified sequences</taxon>
        <taxon>metagenomes</taxon>
        <taxon>ecological metagenomes</taxon>
    </lineage>
</organism>
<reference evidence="1" key="1">
    <citation type="journal article" date="2014" name="Front. Microbiol.">
        <title>High frequency of phylogenetically diverse reductive dehalogenase-homologous genes in deep subseafloor sedimentary metagenomes.</title>
        <authorList>
            <person name="Kawai M."/>
            <person name="Futagami T."/>
            <person name="Toyoda A."/>
            <person name="Takaki Y."/>
            <person name="Nishi S."/>
            <person name="Hori S."/>
            <person name="Arai W."/>
            <person name="Tsubouchi T."/>
            <person name="Morono Y."/>
            <person name="Uchiyama I."/>
            <person name="Ito T."/>
            <person name="Fujiyama A."/>
            <person name="Inagaki F."/>
            <person name="Takami H."/>
        </authorList>
    </citation>
    <scope>NUCLEOTIDE SEQUENCE</scope>
    <source>
        <strain evidence="1">Expedition CK06-06</strain>
    </source>
</reference>
<dbReference type="AlphaFoldDB" id="X1M1J5"/>
<accession>X1M1J5</accession>
<comment type="caution">
    <text evidence="1">The sequence shown here is derived from an EMBL/GenBank/DDBJ whole genome shotgun (WGS) entry which is preliminary data.</text>
</comment>
<feature type="non-terminal residue" evidence="1">
    <location>
        <position position="1"/>
    </location>
</feature>
<name>X1M1J5_9ZZZZ</name>
<protein>
    <submittedName>
        <fullName evidence="1">Uncharacterized protein</fullName>
    </submittedName>
</protein>
<dbReference type="EMBL" id="BARU01047561">
    <property type="protein sequence ID" value="GAI00274.1"/>
    <property type="molecule type" value="Genomic_DNA"/>
</dbReference>